<accession>A0A915I1R7</accession>
<dbReference type="AlphaFoldDB" id="A0A915I1R7"/>
<evidence type="ECO:0000313" key="1">
    <source>
        <dbReference type="Proteomes" id="UP000887565"/>
    </source>
</evidence>
<protein>
    <submittedName>
        <fullName evidence="2">Uncharacterized protein</fullName>
    </submittedName>
</protein>
<organism evidence="1 2">
    <name type="scientific">Romanomermis culicivorax</name>
    <name type="common">Nematode worm</name>
    <dbReference type="NCBI Taxonomy" id="13658"/>
    <lineage>
        <taxon>Eukaryota</taxon>
        <taxon>Metazoa</taxon>
        <taxon>Ecdysozoa</taxon>
        <taxon>Nematoda</taxon>
        <taxon>Enoplea</taxon>
        <taxon>Dorylaimia</taxon>
        <taxon>Mermithida</taxon>
        <taxon>Mermithoidea</taxon>
        <taxon>Mermithidae</taxon>
        <taxon>Romanomermis</taxon>
    </lineage>
</organism>
<sequence>MKAIKPSSFLIICKPRPRCPRCCCRRPKQPSIVIRIAPTLSHAAYCNHRPYLDKVRHSDANVLCSVINIYFG</sequence>
<keyword evidence="1" id="KW-1185">Reference proteome</keyword>
<reference evidence="2" key="1">
    <citation type="submission" date="2022-11" db="UniProtKB">
        <authorList>
            <consortium name="WormBaseParasite"/>
        </authorList>
    </citation>
    <scope>IDENTIFICATION</scope>
</reference>
<proteinExistence type="predicted"/>
<name>A0A915I1R7_ROMCU</name>
<evidence type="ECO:0000313" key="2">
    <source>
        <dbReference type="WBParaSite" id="nRc.2.0.1.t08082-RA"/>
    </source>
</evidence>
<dbReference type="Proteomes" id="UP000887565">
    <property type="component" value="Unplaced"/>
</dbReference>
<dbReference type="WBParaSite" id="nRc.2.0.1.t08082-RA">
    <property type="protein sequence ID" value="nRc.2.0.1.t08082-RA"/>
    <property type="gene ID" value="nRc.2.0.1.g08082"/>
</dbReference>